<dbReference type="PANTHER" id="PTHR42711:SF18">
    <property type="entry name" value="ABC TRANSPORTER, ATP-BINDING PROTEIN"/>
    <property type="match status" value="1"/>
</dbReference>
<dbReference type="Proteomes" id="UP001432202">
    <property type="component" value="Chromosome"/>
</dbReference>
<reference evidence="5 6" key="1">
    <citation type="submission" date="2024-02" db="EMBL/GenBank/DDBJ databases">
        <title>STSV induces naive adaptation in Sulfolobus.</title>
        <authorList>
            <person name="Xiang X."/>
            <person name="Song M."/>
        </authorList>
    </citation>
    <scope>NUCLEOTIDE SEQUENCE [LARGE SCALE GENOMIC DNA]</scope>
    <source>
        <strain evidence="5 6">RT2</strain>
    </source>
</reference>
<dbReference type="InterPro" id="IPR003439">
    <property type="entry name" value="ABC_transporter-like_ATP-bd"/>
</dbReference>
<dbReference type="Pfam" id="PF00005">
    <property type="entry name" value="ABC_tran"/>
    <property type="match status" value="1"/>
</dbReference>
<dbReference type="InterPro" id="IPR003593">
    <property type="entry name" value="AAA+_ATPase"/>
</dbReference>
<evidence type="ECO:0000313" key="6">
    <source>
        <dbReference type="Proteomes" id="UP001432202"/>
    </source>
</evidence>
<dbReference type="RefSeq" id="WP_338604335.1">
    <property type="nucleotide sequence ID" value="NZ_CP146016.1"/>
</dbReference>
<keyword evidence="3 5" id="KW-0067">ATP-binding</keyword>
<keyword evidence="1" id="KW-0813">Transport</keyword>
<dbReference type="GO" id="GO:0016887">
    <property type="term" value="F:ATP hydrolysis activity"/>
    <property type="evidence" value="ECO:0007669"/>
    <property type="project" value="InterPro"/>
</dbReference>
<dbReference type="AlphaFoldDB" id="A0AAX4L3V2"/>
<protein>
    <submittedName>
        <fullName evidence="5">ABC transporter ATP-binding protein</fullName>
    </submittedName>
</protein>
<dbReference type="PANTHER" id="PTHR42711">
    <property type="entry name" value="ABC TRANSPORTER ATP-BINDING PROTEIN"/>
    <property type="match status" value="1"/>
</dbReference>
<sequence>MSIKTDNLSKTFRIRDKEIKAVDSVTFEIDKNTIGALVGPNGAGKTTLIKMLSTLIIPTSGDAYVNGYSIIKDEKKVKESIGLVTVSERLFYYRLTALENLVFFASLQNMSLSEARKRAKELLELVGLGEWANIPYMKFSTGMQRKLALARALITDPPVLLLDEPTLGLDPLSARMFRDLVRRIGRDKTILLTSHYMKDIEELTEKIILLKKGKVIAEGNKDDLKNYLGRVVEVEVNDYPLTLGKYVIETSTNYYVLRVPEKELDELRDYKIIKEEEPSLEDVYIFLVGDVEDSAKLESVRRGGWWRRWE</sequence>
<evidence type="ECO:0000256" key="3">
    <source>
        <dbReference type="ARBA" id="ARBA00022840"/>
    </source>
</evidence>
<keyword evidence="2" id="KW-0547">Nucleotide-binding</keyword>
<proteinExistence type="predicted"/>
<dbReference type="InterPro" id="IPR050763">
    <property type="entry name" value="ABC_transporter_ATP-binding"/>
</dbReference>
<evidence type="ECO:0000256" key="1">
    <source>
        <dbReference type="ARBA" id="ARBA00022448"/>
    </source>
</evidence>
<dbReference type="SMART" id="SM00382">
    <property type="entry name" value="AAA"/>
    <property type="match status" value="1"/>
</dbReference>
<evidence type="ECO:0000313" key="5">
    <source>
        <dbReference type="EMBL" id="WWQ61659.1"/>
    </source>
</evidence>
<organism evidence="5 6">
    <name type="scientific">Sulfolobus tengchongensis</name>
    <dbReference type="NCBI Taxonomy" id="207809"/>
    <lineage>
        <taxon>Archaea</taxon>
        <taxon>Thermoproteota</taxon>
        <taxon>Thermoprotei</taxon>
        <taxon>Sulfolobales</taxon>
        <taxon>Sulfolobaceae</taxon>
        <taxon>Sulfolobus</taxon>
    </lineage>
</organism>
<dbReference type="PROSITE" id="PS50893">
    <property type="entry name" value="ABC_TRANSPORTER_2"/>
    <property type="match status" value="1"/>
</dbReference>
<evidence type="ECO:0000259" key="4">
    <source>
        <dbReference type="PROSITE" id="PS50893"/>
    </source>
</evidence>
<dbReference type="InterPro" id="IPR027417">
    <property type="entry name" value="P-loop_NTPase"/>
</dbReference>
<feature type="domain" description="ABC transporter" evidence="4">
    <location>
        <begin position="3"/>
        <end position="237"/>
    </location>
</feature>
<dbReference type="CDD" id="cd03263">
    <property type="entry name" value="ABC_subfamily_A"/>
    <property type="match status" value="1"/>
</dbReference>
<accession>A0AAX4L3V2</accession>
<dbReference type="GO" id="GO:0005524">
    <property type="term" value="F:ATP binding"/>
    <property type="evidence" value="ECO:0007669"/>
    <property type="project" value="UniProtKB-KW"/>
</dbReference>
<evidence type="ECO:0000256" key="2">
    <source>
        <dbReference type="ARBA" id="ARBA00022741"/>
    </source>
</evidence>
<name>A0AAX4L3V2_9CREN</name>
<dbReference type="Gene3D" id="3.40.50.300">
    <property type="entry name" value="P-loop containing nucleotide triphosphate hydrolases"/>
    <property type="match status" value="1"/>
</dbReference>
<gene>
    <name evidence="5" type="ORF">V6M85_06205</name>
</gene>
<dbReference type="GeneID" id="89336343"/>
<keyword evidence="6" id="KW-1185">Reference proteome</keyword>
<dbReference type="SUPFAM" id="SSF52540">
    <property type="entry name" value="P-loop containing nucleoside triphosphate hydrolases"/>
    <property type="match status" value="1"/>
</dbReference>
<dbReference type="EMBL" id="CP146016">
    <property type="protein sequence ID" value="WWQ61659.1"/>
    <property type="molecule type" value="Genomic_DNA"/>
</dbReference>